<feature type="domain" description="Penicillin-binding protein transpeptidase" evidence="1">
    <location>
        <begin position="43"/>
        <end position="220"/>
    </location>
</feature>
<dbReference type="Proteomes" id="UP000295620">
    <property type="component" value="Unassembled WGS sequence"/>
</dbReference>
<dbReference type="InterPro" id="IPR001460">
    <property type="entry name" value="PCN-bd_Tpept"/>
</dbReference>
<proteinExistence type="predicted"/>
<dbReference type="AlphaFoldDB" id="A0A4R6T2D7"/>
<evidence type="ECO:0000259" key="1">
    <source>
        <dbReference type="Pfam" id="PF00905"/>
    </source>
</evidence>
<dbReference type="GO" id="GO:0008658">
    <property type="term" value="F:penicillin binding"/>
    <property type="evidence" value="ECO:0007669"/>
    <property type="project" value="InterPro"/>
</dbReference>
<sequence length="252" mass="28751">MIKSSILYLFLFISAFSYGQTNIKQAFKKHALQGSITIYNQNKRTWLYSDSLDAVREMVPGSTFNILNSSIGLETGVIKTEKEMITWTGGKSDLQMAFQSDLPPYFESLAKKTDRKDYTEFLKAVNYGNHQVPGTGNDFWSKGPLKISPVGQINFLRFFLREQLPFSPRTFRIVKELMVDPKASAYMLLQQLAAVTAEGKNYVWYIGAVKTKDNAFYFATRLVRPVNKTKDSFDSTIKTMTLDILKQIKLIN</sequence>
<reference evidence="2 3" key="1">
    <citation type="submission" date="2019-03" db="EMBL/GenBank/DDBJ databases">
        <title>Genomic Encyclopedia of Archaeal and Bacterial Type Strains, Phase II (KMG-II): from individual species to whole genera.</title>
        <authorList>
            <person name="Goeker M."/>
        </authorList>
    </citation>
    <scope>NUCLEOTIDE SEQUENCE [LARGE SCALE GENOMIC DNA]</scope>
    <source>
        <strain evidence="2 3">DSM 19035</strain>
    </source>
</reference>
<name>A0A4R6T2D7_9SPHI</name>
<organism evidence="2 3">
    <name type="scientific">Pedobacter metabolipauper</name>
    <dbReference type="NCBI Taxonomy" id="425513"/>
    <lineage>
        <taxon>Bacteria</taxon>
        <taxon>Pseudomonadati</taxon>
        <taxon>Bacteroidota</taxon>
        <taxon>Sphingobacteriia</taxon>
        <taxon>Sphingobacteriales</taxon>
        <taxon>Sphingobacteriaceae</taxon>
        <taxon>Pedobacter</taxon>
    </lineage>
</organism>
<evidence type="ECO:0000313" key="3">
    <source>
        <dbReference type="Proteomes" id="UP000295620"/>
    </source>
</evidence>
<dbReference type="EMBL" id="SNYC01000003">
    <property type="protein sequence ID" value="TDQ11501.1"/>
    <property type="molecule type" value="Genomic_DNA"/>
</dbReference>
<dbReference type="SUPFAM" id="SSF56601">
    <property type="entry name" value="beta-lactamase/transpeptidase-like"/>
    <property type="match status" value="1"/>
</dbReference>
<keyword evidence="3" id="KW-1185">Reference proteome</keyword>
<dbReference type="Pfam" id="PF00905">
    <property type="entry name" value="Transpeptidase"/>
    <property type="match status" value="1"/>
</dbReference>
<dbReference type="InterPro" id="IPR012338">
    <property type="entry name" value="Beta-lactam/transpept-like"/>
</dbReference>
<comment type="caution">
    <text evidence="2">The sequence shown here is derived from an EMBL/GenBank/DDBJ whole genome shotgun (WGS) entry which is preliminary data.</text>
</comment>
<evidence type="ECO:0000313" key="2">
    <source>
        <dbReference type="EMBL" id="TDQ11501.1"/>
    </source>
</evidence>
<accession>A0A4R6T2D7</accession>
<dbReference type="Gene3D" id="3.40.710.10">
    <property type="entry name" value="DD-peptidase/beta-lactamase superfamily"/>
    <property type="match status" value="1"/>
</dbReference>
<dbReference type="RefSeq" id="WP_133574572.1">
    <property type="nucleotide sequence ID" value="NZ_SNYC01000003.1"/>
</dbReference>
<dbReference type="OrthoDB" id="9762883at2"/>
<protein>
    <submittedName>
        <fullName evidence="2">Beta-lactamase class D</fullName>
    </submittedName>
</protein>
<gene>
    <name evidence="2" type="ORF">ATK78_0624</name>
</gene>